<evidence type="ECO:0000256" key="5">
    <source>
        <dbReference type="ARBA" id="ARBA00023136"/>
    </source>
</evidence>
<dbReference type="PANTHER" id="PTHR32322:SF18">
    <property type="entry name" value="S-ADENOSYLMETHIONINE_S-ADENOSYLHOMOCYSTEINE TRANSPORTER"/>
    <property type="match status" value="1"/>
</dbReference>
<dbReference type="InterPro" id="IPR037185">
    <property type="entry name" value="EmrE-like"/>
</dbReference>
<gene>
    <name evidence="8" type="ORF">HMPREF1052_0823</name>
</gene>
<feature type="transmembrane region" description="Helical" evidence="6">
    <location>
        <begin position="64"/>
        <end position="85"/>
    </location>
</feature>
<dbReference type="Pfam" id="PF00892">
    <property type="entry name" value="EamA"/>
    <property type="match status" value="2"/>
</dbReference>
<protein>
    <submittedName>
        <fullName evidence="8">EamA-like transporter family protein</fullName>
    </submittedName>
</protein>
<keyword evidence="3 6" id="KW-0812">Transmembrane</keyword>
<keyword evidence="9" id="KW-1185">Reference proteome</keyword>
<accession>I3D6G8</accession>
<evidence type="ECO:0000256" key="1">
    <source>
        <dbReference type="ARBA" id="ARBA00004651"/>
    </source>
</evidence>
<name>I3D6G8_9PAST</name>
<keyword evidence="2" id="KW-1003">Cell membrane</keyword>
<keyword evidence="5 6" id="KW-0472">Membrane</keyword>
<dbReference type="Proteomes" id="UP000006457">
    <property type="component" value="Unassembled WGS sequence"/>
</dbReference>
<feature type="transmembrane region" description="Helical" evidence="6">
    <location>
        <begin position="263"/>
        <end position="281"/>
    </location>
</feature>
<sequence>MQKYLGELILFCVSLLAALGWFFSKYSLVGFPSVGFIAVRFLAAFVIFLPFAYAQIRTLEKRQFIISSLLGTLFATYFLVWILAITHNTNFGAGAFIVSLAMLIAPLIAWIIFHNKPTRSFAIALPFAFIGLYFIAKGNSELQFSSDDWLYLLTAILEAIYFVLNNHYAKHIPTLSFTTIQFGAGGLVCAIYSCLLESWTEQIPLESIYWLALSVLVATNFRFLLQTLGQKLCNISNAAFIMLLEPVWTLILSAVIFSEILSWQKILGCSLILLSLILYRLPNVLNKAKVQ</sequence>
<feature type="transmembrane region" description="Helical" evidence="6">
    <location>
        <begin position="237"/>
        <end position="257"/>
    </location>
</feature>
<dbReference type="AlphaFoldDB" id="I3D6G8"/>
<evidence type="ECO:0000256" key="6">
    <source>
        <dbReference type="SAM" id="Phobius"/>
    </source>
</evidence>
<proteinExistence type="predicted"/>
<dbReference type="InterPro" id="IPR000620">
    <property type="entry name" value="EamA_dom"/>
</dbReference>
<dbReference type="OrthoDB" id="8370318at2"/>
<evidence type="ECO:0000256" key="3">
    <source>
        <dbReference type="ARBA" id="ARBA00022692"/>
    </source>
</evidence>
<feature type="transmembrane region" description="Helical" evidence="6">
    <location>
        <begin position="176"/>
        <end position="195"/>
    </location>
</feature>
<evidence type="ECO:0000256" key="2">
    <source>
        <dbReference type="ARBA" id="ARBA00022475"/>
    </source>
</evidence>
<dbReference type="RefSeq" id="WP_005761785.1">
    <property type="nucleotide sequence ID" value="NZ_AJSX01000047.1"/>
</dbReference>
<evidence type="ECO:0000259" key="7">
    <source>
        <dbReference type="Pfam" id="PF00892"/>
    </source>
</evidence>
<feature type="transmembrane region" description="Helical" evidence="6">
    <location>
        <begin position="120"/>
        <end position="136"/>
    </location>
</feature>
<reference evidence="8 9" key="1">
    <citation type="submission" date="2012-03" db="EMBL/GenBank/DDBJ databases">
        <authorList>
            <person name="Harkins D.M."/>
            <person name="Madupu R."/>
            <person name="Durkin A.S."/>
            <person name="Torralba M."/>
            <person name="Methe B."/>
            <person name="Sutton G.G."/>
            <person name="Nelson K.E."/>
        </authorList>
    </citation>
    <scope>NUCLEOTIDE SEQUENCE [LARGE SCALE GENOMIC DNA]</scope>
    <source>
        <strain evidence="8 9">CCUG 2042</strain>
    </source>
</reference>
<organism evidence="8 9">
    <name type="scientific">Pasteurella bettyae CCUG 2042</name>
    <dbReference type="NCBI Taxonomy" id="1095749"/>
    <lineage>
        <taxon>Bacteria</taxon>
        <taxon>Pseudomonadati</taxon>
        <taxon>Pseudomonadota</taxon>
        <taxon>Gammaproteobacteria</taxon>
        <taxon>Pasteurellales</taxon>
        <taxon>Pasteurellaceae</taxon>
        <taxon>Pasteurella</taxon>
    </lineage>
</organism>
<evidence type="ECO:0000256" key="4">
    <source>
        <dbReference type="ARBA" id="ARBA00022989"/>
    </source>
</evidence>
<dbReference type="InterPro" id="IPR050638">
    <property type="entry name" value="AA-Vitamin_Transporters"/>
</dbReference>
<feature type="domain" description="EamA" evidence="7">
    <location>
        <begin position="149"/>
        <end position="279"/>
    </location>
</feature>
<dbReference type="GO" id="GO:0005886">
    <property type="term" value="C:plasma membrane"/>
    <property type="evidence" value="ECO:0007669"/>
    <property type="project" value="UniProtKB-SubCell"/>
</dbReference>
<feature type="transmembrane region" description="Helical" evidence="6">
    <location>
        <begin position="148"/>
        <end position="164"/>
    </location>
</feature>
<feature type="domain" description="EamA" evidence="7">
    <location>
        <begin position="5"/>
        <end position="135"/>
    </location>
</feature>
<keyword evidence="4 6" id="KW-1133">Transmembrane helix</keyword>
<dbReference type="EMBL" id="AJSX01000047">
    <property type="protein sequence ID" value="EIJ67311.1"/>
    <property type="molecule type" value="Genomic_DNA"/>
</dbReference>
<dbReference type="eggNOG" id="COG0697">
    <property type="taxonomic scope" value="Bacteria"/>
</dbReference>
<feature type="transmembrane region" description="Helical" evidence="6">
    <location>
        <begin position="91"/>
        <end position="113"/>
    </location>
</feature>
<evidence type="ECO:0000313" key="8">
    <source>
        <dbReference type="EMBL" id="EIJ67311.1"/>
    </source>
</evidence>
<feature type="transmembrane region" description="Helical" evidence="6">
    <location>
        <begin position="29"/>
        <end position="52"/>
    </location>
</feature>
<feature type="transmembrane region" description="Helical" evidence="6">
    <location>
        <begin position="207"/>
        <end position="225"/>
    </location>
</feature>
<dbReference type="PANTHER" id="PTHR32322">
    <property type="entry name" value="INNER MEMBRANE TRANSPORTER"/>
    <property type="match status" value="1"/>
</dbReference>
<feature type="transmembrane region" description="Helical" evidence="6">
    <location>
        <begin position="5"/>
        <end position="23"/>
    </location>
</feature>
<comment type="subcellular location">
    <subcellularLocation>
        <location evidence="1">Cell membrane</location>
        <topology evidence="1">Multi-pass membrane protein</topology>
    </subcellularLocation>
</comment>
<evidence type="ECO:0000313" key="9">
    <source>
        <dbReference type="Proteomes" id="UP000006457"/>
    </source>
</evidence>
<dbReference type="SUPFAM" id="SSF103481">
    <property type="entry name" value="Multidrug resistance efflux transporter EmrE"/>
    <property type="match status" value="2"/>
</dbReference>
<dbReference type="PATRIC" id="fig|1095749.3.peg.2154"/>
<comment type="caution">
    <text evidence="8">The sequence shown here is derived from an EMBL/GenBank/DDBJ whole genome shotgun (WGS) entry which is preliminary data.</text>
</comment>